<proteinExistence type="predicted"/>
<gene>
    <name evidence="2" type="ORF">FRX48_05843</name>
</gene>
<evidence type="ECO:0000313" key="2">
    <source>
        <dbReference type="EMBL" id="KAA6410422.1"/>
    </source>
</evidence>
<feature type="region of interest" description="Disordered" evidence="1">
    <location>
        <begin position="1"/>
        <end position="32"/>
    </location>
</feature>
<protein>
    <submittedName>
        <fullName evidence="2">Uncharacterized protein</fullName>
    </submittedName>
</protein>
<organism evidence="2 3">
    <name type="scientific">Lasallia pustulata</name>
    <dbReference type="NCBI Taxonomy" id="136370"/>
    <lineage>
        <taxon>Eukaryota</taxon>
        <taxon>Fungi</taxon>
        <taxon>Dikarya</taxon>
        <taxon>Ascomycota</taxon>
        <taxon>Pezizomycotina</taxon>
        <taxon>Lecanoromycetes</taxon>
        <taxon>OSLEUM clade</taxon>
        <taxon>Umbilicariomycetidae</taxon>
        <taxon>Umbilicariales</taxon>
        <taxon>Umbilicariaceae</taxon>
        <taxon>Lasallia</taxon>
    </lineage>
</organism>
<sequence>MKEAEAETEEEAEAEARREVEMEAAADTAETVPLWDEVFGGAEVPVGWAAAAAA</sequence>
<comment type="caution">
    <text evidence="2">The sequence shown here is derived from an EMBL/GenBank/DDBJ whole genome shotgun (WGS) entry which is preliminary data.</text>
</comment>
<dbReference type="AlphaFoldDB" id="A0A5M8PPI7"/>
<dbReference type="Proteomes" id="UP000324767">
    <property type="component" value="Unassembled WGS sequence"/>
</dbReference>
<accession>A0A5M8PPI7</accession>
<reference evidence="2 3" key="1">
    <citation type="submission" date="2019-09" db="EMBL/GenBank/DDBJ databases">
        <title>The hologenome of the rock-dwelling lichen Lasallia pustulata.</title>
        <authorList>
            <person name="Greshake Tzovaras B."/>
            <person name="Segers F."/>
            <person name="Bicker A."/>
            <person name="Dal Grande F."/>
            <person name="Otte J."/>
            <person name="Hankeln T."/>
            <person name="Schmitt I."/>
            <person name="Ebersberger I."/>
        </authorList>
    </citation>
    <scope>NUCLEOTIDE SEQUENCE [LARGE SCALE GENOMIC DNA]</scope>
    <source>
        <strain evidence="2">A1-1</strain>
    </source>
</reference>
<evidence type="ECO:0000313" key="3">
    <source>
        <dbReference type="Proteomes" id="UP000324767"/>
    </source>
</evidence>
<evidence type="ECO:0000256" key="1">
    <source>
        <dbReference type="SAM" id="MobiDB-lite"/>
    </source>
</evidence>
<dbReference type="EMBL" id="VXIT01000009">
    <property type="protein sequence ID" value="KAA6410422.1"/>
    <property type="molecule type" value="Genomic_DNA"/>
</dbReference>
<name>A0A5M8PPI7_9LECA</name>
<feature type="compositionally biased region" description="Acidic residues" evidence="1">
    <location>
        <begin position="1"/>
        <end position="13"/>
    </location>
</feature>